<protein>
    <submittedName>
        <fullName evidence="3">Uncharacterized protein</fullName>
    </submittedName>
</protein>
<dbReference type="Proteomes" id="UP000786662">
    <property type="component" value="Unassembled WGS sequence"/>
</dbReference>
<keyword evidence="1" id="KW-0472">Membrane</keyword>
<proteinExistence type="predicted"/>
<accession>A0A931YD88</accession>
<evidence type="ECO:0000313" key="2">
    <source>
        <dbReference type="EMBL" id="MBI2052169.1"/>
    </source>
</evidence>
<sequence>MKNLQKGFIAPLLVVIALVIIGGAYFIYSKNTYQSSNVNSSQPVNTDTSSNNSVPFVNSELITISGPFWNNEKTQIGFVVTKETAKEYQGYFYELQKNESSLTVFSYPSFGQISSVAINSSVYSTKTNLDCQAQVCSYARGQIFLWEGNKLALKLVDVDYINKRNSPSYFVADIGSKSVQPVQLSVDWQITEGIPFSAQSGATYFNADKLIEAVKNNTQLPHKIAFKANTGEVLSDNKIVDTTVKKIIKYNAKYADSSYKQIVIPESVIEKLIK</sequence>
<evidence type="ECO:0000256" key="1">
    <source>
        <dbReference type="SAM" id="Phobius"/>
    </source>
</evidence>
<evidence type="ECO:0000313" key="4">
    <source>
        <dbReference type="Proteomes" id="UP000709672"/>
    </source>
</evidence>
<name>A0A931YD88_9BACT</name>
<reference evidence="3" key="1">
    <citation type="submission" date="2020-07" db="EMBL/GenBank/DDBJ databases">
        <title>Huge and variable diversity of episymbiotic CPR bacteria and DPANN archaea in groundwater ecosystems.</title>
        <authorList>
            <person name="He C.Y."/>
            <person name="Keren R."/>
            <person name="Whittaker M."/>
            <person name="Farag I.F."/>
            <person name="Doudna J."/>
            <person name="Cate J.H.D."/>
            <person name="Banfield J.F."/>
        </authorList>
    </citation>
    <scope>NUCLEOTIDE SEQUENCE</scope>
    <source>
        <strain evidence="2">NC_groundwater_191_Ag_S-0.1um_45_8</strain>
        <strain evidence="3">NC_groundwater_418_Ag_B-0.1um_45_10</strain>
    </source>
</reference>
<keyword evidence="1" id="KW-1133">Transmembrane helix</keyword>
<dbReference type="AlphaFoldDB" id="A0A931YD88"/>
<comment type="caution">
    <text evidence="3">The sequence shown here is derived from an EMBL/GenBank/DDBJ whole genome shotgun (WGS) entry which is preliminary data.</text>
</comment>
<dbReference type="EMBL" id="JACOYY010000023">
    <property type="protein sequence ID" value="MBI2052169.1"/>
    <property type="molecule type" value="Genomic_DNA"/>
</dbReference>
<organism evidence="3 4">
    <name type="scientific">Candidatus Sungiibacteriota bacterium</name>
    <dbReference type="NCBI Taxonomy" id="2750080"/>
    <lineage>
        <taxon>Bacteria</taxon>
        <taxon>Candidatus Sungiibacteriota</taxon>
    </lineage>
</organism>
<dbReference type="Proteomes" id="UP000709672">
    <property type="component" value="Unassembled WGS sequence"/>
</dbReference>
<gene>
    <name evidence="2" type="ORF">HYT38_00620</name>
    <name evidence="3" type="ORF">HYV66_01045</name>
</gene>
<evidence type="ECO:0000313" key="3">
    <source>
        <dbReference type="EMBL" id="MBI2465800.1"/>
    </source>
</evidence>
<feature type="transmembrane region" description="Helical" evidence="1">
    <location>
        <begin position="7"/>
        <end position="28"/>
    </location>
</feature>
<dbReference type="EMBL" id="JACPHQ010000013">
    <property type="protein sequence ID" value="MBI2465800.1"/>
    <property type="molecule type" value="Genomic_DNA"/>
</dbReference>
<keyword evidence="1" id="KW-0812">Transmembrane</keyword>